<feature type="compositionally biased region" description="Basic and acidic residues" evidence="1">
    <location>
        <begin position="198"/>
        <end position="208"/>
    </location>
</feature>
<gene>
    <name evidence="3" type="ORF">I8531_002266</name>
</gene>
<evidence type="ECO:0000313" key="4">
    <source>
        <dbReference type="Proteomes" id="UP000867740"/>
    </source>
</evidence>
<protein>
    <submittedName>
        <fullName evidence="3">AAA domain-containing protein</fullName>
    </submittedName>
</protein>
<dbReference type="Pfam" id="PF07728">
    <property type="entry name" value="AAA_5"/>
    <property type="match status" value="1"/>
</dbReference>
<dbReference type="PANTHER" id="PTHR37291:SF1">
    <property type="entry name" value="TYPE IV METHYL-DIRECTED RESTRICTION ENZYME ECOKMCRB SUBUNIT"/>
    <property type="match status" value="1"/>
</dbReference>
<dbReference type="Proteomes" id="UP000867740">
    <property type="component" value="Unassembled WGS sequence"/>
</dbReference>
<reference evidence="3" key="2">
    <citation type="submission" date="2020-10" db="EMBL/GenBank/DDBJ databases">
        <authorList>
            <consortium name="NCBI Pathogen Detection Project"/>
        </authorList>
    </citation>
    <scope>NUCLEOTIDE SEQUENCE</scope>
    <source>
        <strain evidence="3">CAVp300</strain>
    </source>
</reference>
<feature type="region of interest" description="Disordered" evidence="1">
    <location>
        <begin position="198"/>
        <end position="217"/>
    </location>
</feature>
<dbReference type="GO" id="GO:0016887">
    <property type="term" value="F:ATP hydrolysis activity"/>
    <property type="evidence" value="ECO:0007669"/>
    <property type="project" value="InterPro"/>
</dbReference>
<dbReference type="PANTHER" id="PTHR37291">
    <property type="entry name" value="5-METHYLCYTOSINE-SPECIFIC RESTRICTION ENZYME B"/>
    <property type="match status" value="1"/>
</dbReference>
<dbReference type="SUPFAM" id="SSF52540">
    <property type="entry name" value="P-loop containing nucleoside triphosphate hydrolases"/>
    <property type="match status" value="1"/>
</dbReference>
<dbReference type="GO" id="GO:0005524">
    <property type="term" value="F:ATP binding"/>
    <property type="evidence" value="ECO:0007669"/>
    <property type="project" value="InterPro"/>
</dbReference>
<dbReference type="AlphaFoldDB" id="A0A9P3WFN6"/>
<reference evidence="3" key="1">
    <citation type="journal article" date="2018" name="Genome Biol.">
        <title>SKESA: strategic k-mer extension for scrupulous assemblies.</title>
        <authorList>
            <person name="Souvorov A."/>
            <person name="Agarwala R."/>
            <person name="Lipman D.J."/>
        </authorList>
    </citation>
    <scope>NUCLEOTIDE SEQUENCE</scope>
    <source>
        <strain evidence="3">CAVp300</strain>
    </source>
</reference>
<dbReference type="RefSeq" id="WP_052958874.1">
    <property type="nucleotide sequence ID" value="NZ_CABMNU010000005.1"/>
</dbReference>
<name>A0A9P3WFN6_KLUIN</name>
<evidence type="ECO:0000256" key="1">
    <source>
        <dbReference type="SAM" id="MobiDB-lite"/>
    </source>
</evidence>
<accession>A0A9P3WFN6</accession>
<feature type="domain" description="ATPase dynein-related AAA" evidence="2">
    <location>
        <begin position="267"/>
        <end position="407"/>
    </location>
</feature>
<sequence>MTVTAEQREQILADFHRKWPLSALQNLTLEQYICLGDKNTLAYWLEFGEGRFLGSIKGGDASKFGIYERKKQAKGERGFISSDDRYSWKNKYGHTAAEAFAAIKAHILTLVRAAQAGDTETIEALDFEIALKWKLAFLYQDHDQPCVLPIYKLQALQTLLPDNRNLTHPDAYRILLAKRGNNPLIQYGLDLWKESEAEKDDSPARSLDDITDDESEPHVEQPVVALNQILYGPPGTGKTWNTVNHALAILDPAFLDAHRDERHLLKARFDALTNEGHIDFVTFHQSFSYEDFVEGIRADITDSGAGLQYRIEDGIFKKVCLRAQTLPAQPHVLIIDEINRGNISRIFGELITLIEPSKRQGQSEALDAILPYSKKRFSVPGNLYIIGTMNTADRSLSGLDIALRRRFTFIEMLPQPELLDDVVIRHEEGDIQVGNLLRVINQRIEVLLDRDHCLGHAWFMPLHATPTLPTLASIFKNQVIPLLQEYFFEDWQRINWVLNGHHPDRITPRFISPPAGGPSLEKLFGKEVAAELSDRRWQCNEAAFLCLESYRLILREAE</sequence>
<evidence type="ECO:0000259" key="2">
    <source>
        <dbReference type="Pfam" id="PF07728"/>
    </source>
</evidence>
<proteinExistence type="predicted"/>
<dbReference type="Gene3D" id="3.40.50.300">
    <property type="entry name" value="P-loop containing nucleotide triphosphate hydrolases"/>
    <property type="match status" value="1"/>
</dbReference>
<dbReference type="InterPro" id="IPR052934">
    <property type="entry name" value="Methyl-DNA_Rec/Restrict_Enz"/>
</dbReference>
<organism evidence="3 4">
    <name type="scientific">Kluyvera intermedia</name>
    <name type="common">Enterobacter intermedius</name>
    <dbReference type="NCBI Taxonomy" id="61648"/>
    <lineage>
        <taxon>Bacteria</taxon>
        <taxon>Pseudomonadati</taxon>
        <taxon>Pseudomonadota</taxon>
        <taxon>Gammaproteobacteria</taxon>
        <taxon>Enterobacterales</taxon>
        <taxon>Enterobacteriaceae</taxon>
        <taxon>Kluyvera</taxon>
    </lineage>
</organism>
<dbReference type="EMBL" id="DACSUM010000015">
    <property type="protein sequence ID" value="HAT3581962.1"/>
    <property type="molecule type" value="Genomic_DNA"/>
</dbReference>
<dbReference type="InterPro" id="IPR011704">
    <property type="entry name" value="ATPase_dyneun-rel_AAA"/>
</dbReference>
<dbReference type="InterPro" id="IPR027417">
    <property type="entry name" value="P-loop_NTPase"/>
</dbReference>
<evidence type="ECO:0000313" key="3">
    <source>
        <dbReference type="EMBL" id="HAT3581962.1"/>
    </source>
</evidence>
<comment type="caution">
    <text evidence="3">The sequence shown here is derived from an EMBL/GenBank/DDBJ whole genome shotgun (WGS) entry which is preliminary data.</text>
</comment>
<dbReference type="CDD" id="cd00009">
    <property type="entry name" value="AAA"/>
    <property type="match status" value="1"/>
</dbReference>